<dbReference type="PANTHER" id="PTHR34678:SF2">
    <property type="entry name" value="50S RIBOSOMAL PROTEIN 5 ALPHA, CHLOROPLASTIC-LIKE"/>
    <property type="match status" value="1"/>
</dbReference>
<proteinExistence type="predicted"/>
<feature type="region of interest" description="Disordered" evidence="1">
    <location>
        <begin position="165"/>
        <end position="184"/>
    </location>
</feature>
<dbReference type="AlphaFoldDB" id="A0A1S4AMJ4"/>
<dbReference type="OrthoDB" id="782293at2759"/>
<gene>
    <name evidence="3" type="primary">LOC107799289</name>
</gene>
<evidence type="ECO:0000313" key="2">
    <source>
        <dbReference type="Proteomes" id="UP000790787"/>
    </source>
</evidence>
<dbReference type="GO" id="GO:0009536">
    <property type="term" value="C:plastid"/>
    <property type="evidence" value="ECO:0007669"/>
    <property type="project" value="GOC"/>
</dbReference>
<dbReference type="CDD" id="cd23709">
    <property type="entry name" value="Psrp5_CTD"/>
    <property type="match status" value="1"/>
</dbReference>
<dbReference type="InterPro" id="IPR040307">
    <property type="entry name" value="Ribosomal_cL37"/>
</dbReference>
<dbReference type="KEGG" id="nta:107799289"/>
<dbReference type="PaxDb" id="4097-A0A1S4AMJ4"/>
<dbReference type="GeneID" id="107799289"/>
<dbReference type="RefSeq" id="XP_016477864.1">
    <property type="nucleotide sequence ID" value="XM_016622378.1"/>
</dbReference>
<dbReference type="OMA" id="RFCNDPI"/>
<accession>A0A1S4AMJ4</accession>
<name>A0A1S4AMJ4_TOBAC</name>
<reference evidence="3" key="2">
    <citation type="submission" date="2025-08" db="UniProtKB">
        <authorList>
            <consortium name="RefSeq"/>
        </authorList>
    </citation>
    <scope>IDENTIFICATION</scope>
    <source>
        <tissue evidence="3">Leaf</tissue>
    </source>
</reference>
<organism evidence="2 3">
    <name type="scientific">Nicotiana tabacum</name>
    <name type="common">Common tobacco</name>
    <dbReference type="NCBI Taxonomy" id="4097"/>
    <lineage>
        <taxon>Eukaryota</taxon>
        <taxon>Viridiplantae</taxon>
        <taxon>Streptophyta</taxon>
        <taxon>Embryophyta</taxon>
        <taxon>Tracheophyta</taxon>
        <taxon>Spermatophyta</taxon>
        <taxon>Magnoliopsida</taxon>
        <taxon>eudicotyledons</taxon>
        <taxon>Gunneridae</taxon>
        <taxon>Pentapetalae</taxon>
        <taxon>asterids</taxon>
        <taxon>lamiids</taxon>
        <taxon>Solanales</taxon>
        <taxon>Solanaceae</taxon>
        <taxon>Nicotianoideae</taxon>
        <taxon>Nicotianeae</taxon>
        <taxon>Nicotiana</taxon>
    </lineage>
</organism>
<dbReference type="PANTHER" id="PTHR34678">
    <property type="entry name" value="50S RIBOSOMAL PROTEIN 5, CHLOROPLASTIC"/>
    <property type="match status" value="1"/>
</dbReference>
<dbReference type="GO" id="GO:0032544">
    <property type="term" value="P:plastid translation"/>
    <property type="evidence" value="ECO:0000318"/>
    <property type="project" value="GO_Central"/>
</dbReference>
<protein>
    <submittedName>
        <fullName evidence="3">50S ribosomal protein 5 alpha, chloroplastic-like</fullName>
    </submittedName>
    <submittedName>
        <fullName evidence="3">Large ribosomal subunit protein cL37 alpha-like</fullName>
    </submittedName>
</protein>
<reference evidence="2" key="1">
    <citation type="journal article" date="2014" name="Nat. Commun.">
        <title>The tobacco genome sequence and its comparison with those of tomato and potato.</title>
        <authorList>
            <person name="Sierro N."/>
            <person name="Battey J.N."/>
            <person name="Ouadi S."/>
            <person name="Bakaher N."/>
            <person name="Bovet L."/>
            <person name="Willig A."/>
            <person name="Goepfert S."/>
            <person name="Peitsch M.C."/>
            <person name="Ivanov N.V."/>
        </authorList>
    </citation>
    <scope>NUCLEOTIDE SEQUENCE [LARGE SCALE GENOMIC DNA]</scope>
</reference>
<dbReference type="STRING" id="4097.A0A1S4AMJ4"/>
<keyword evidence="2" id="KW-1185">Reference proteome</keyword>
<evidence type="ECO:0000313" key="3">
    <source>
        <dbReference type="RefSeq" id="XP_016477864.1"/>
    </source>
</evidence>
<evidence type="ECO:0000256" key="1">
    <source>
        <dbReference type="SAM" id="MobiDB-lite"/>
    </source>
</evidence>
<dbReference type="RefSeq" id="XP_016477864.1">
    <property type="nucleotide sequence ID" value="XM_016622378.2"/>
</dbReference>
<dbReference type="Proteomes" id="UP000790787">
    <property type="component" value="Chromosome 5"/>
</dbReference>
<sequence>MRLISRNHCMRLSGRNVFLLIPAKAHFAPMVIQKRNSKAEEMALLFNTPPTTTPSSHASSNSSTFAATSYPFFRFCNDPIALQPKSYVNYYIQAPFILKGRSALIAKAATDIDSAGSDNTESDEESKLVGNLPLESKLQLKLEQKMKMKLAKNIRLRRKKLVRKRRLRKKGRWPPSKLKKNKNV</sequence>